<reference evidence="1 2" key="1">
    <citation type="submission" date="2013-03" db="EMBL/GenBank/DDBJ databases">
        <authorList>
            <person name="Linke B."/>
        </authorList>
    </citation>
    <scope>NUCLEOTIDE SEQUENCE [LARGE SCALE GENOMIC DNA]</scope>
    <source>
        <strain evidence="1 2">B13</strain>
    </source>
</reference>
<dbReference type="EMBL" id="HG322950">
    <property type="protein sequence ID" value="CDF85726.1"/>
    <property type="molecule type" value="Genomic_DNA"/>
</dbReference>
<name>A0A024HLI9_PSEKB</name>
<dbReference type="AlphaFoldDB" id="A0A024HLI9"/>
<gene>
    <name evidence="1" type="ORF">PKB_4401</name>
</gene>
<sequence>MHDLLPSLVLDSLRDRYLAGVADAEAFFDLHRADEDSVSGALGQSIAMRDPVVFSSSEGTYVVKIDYRKIRGRGPGAPERKYGSDGLFQIEIADQLGAVILRKGLVFQSKMNWRGKKTDLYKQAVLMETKFGGGLIVDFSSTGYKACTALAAIESRGSRPIAEKLGAMRPLGQFLSRDFLDCSIGKKGLFFDPVSERFYLENYFVSGVHLITTSIMVMRDGAA</sequence>
<evidence type="ECO:0000313" key="2">
    <source>
        <dbReference type="Proteomes" id="UP000025241"/>
    </source>
</evidence>
<dbReference type="HOGENOM" id="CLU_1239283_0_0_6"/>
<accession>A0A024HLI9</accession>
<dbReference type="KEGG" id="pkc:PKB_4401"/>
<evidence type="ECO:0000313" key="1">
    <source>
        <dbReference type="EMBL" id="CDF85726.1"/>
    </source>
</evidence>
<keyword evidence="2" id="KW-1185">Reference proteome</keyword>
<reference evidence="1 2" key="2">
    <citation type="submission" date="2014-05" db="EMBL/GenBank/DDBJ databases">
        <title>Genome sequence of the 3-chlorobenzoate degrading bacterium Pseudomonas knackmussii B13 shows multiple evidence for horizontal gene transfer.</title>
        <authorList>
            <person name="Miyazaki R."/>
            <person name="Bertelli C."/>
            <person name="Falquet L."/>
            <person name="Robinson-Rechavi M."/>
            <person name="Gharib W."/>
            <person name="Roy S."/>
            <person name="Van der Meer J.R."/>
        </authorList>
    </citation>
    <scope>NUCLEOTIDE SEQUENCE [LARGE SCALE GENOMIC DNA]</scope>
    <source>
        <strain evidence="1 2">B13</strain>
    </source>
</reference>
<proteinExistence type="predicted"/>
<organism evidence="1 2">
    <name type="scientific">Pseudomonas knackmussii (strain DSM 6978 / CCUG 54928 / LMG 23759 / B13)</name>
    <dbReference type="NCBI Taxonomy" id="1301098"/>
    <lineage>
        <taxon>Bacteria</taxon>
        <taxon>Pseudomonadati</taxon>
        <taxon>Pseudomonadota</taxon>
        <taxon>Gammaproteobacteria</taxon>
        <taxon>Pseudomonadales</taxon>
        <taxon>Pseudomonadaceae</taxon>
        <taxon>Pseudomonas</taxon>
    </lineage>
</organism>
<dbReference type="OrthoDB" id="7060726at2"/>
<dbReference type="RefSeq" id="WP_043254415.1">
    <property type="nucleotide sequence ID" value="NZ_HG322950.1"/>
</dbReference>
<protein>
    <submittedName>
        <fullName evidence="1">Uncharacterized protein</fullName>
    </submittedName>
</protein>
<dbReference type="Proteomes" id="UP000025241">
    <property type="component" value="Chromosome I"/>
</dbReference>